<keyword evidence="2" id="KW-1185">Reference proteome</keyword>
<proteinExistence type="predicted"/>
<gene>
    <name evidence="1" type="ORF">BDN72DRAFT_370904</name>
</gene>
<reference evidence="1 2" key="1">
    <citation type="journal article" date="2019" name="Nat. Ecol. Evol.">
        <title>Megaphylogeny resolves global patterns of mushroom evolution.</title>
        <authorList>
            <person name="Varga T."/>
            <person name="Krizsan K."/>
            <person name="Foldi C."/>
            <person name="Dima B."/>
            <person name="Sanchez-Garcia M."/>
            <person name="Sanchez-Ramirez S."/>
            <person name="Szollosi G.J."/>
            <person name="Szarkandi J.G."/>
            <person name="Papp V."/>
            <person name="Albert L."/>
            <person name="Andreopoulos W."/>
            <person name="Angelini C."/>
            <person name="Antonin V."/>
            <person name="Barry K.W."/>
            <person name="Bougher N.L."/>
            <person name="Buchanan P."/>
            <person name="Buyck B."/>
            <person name="Bense V."/>
            <person name="Catcheside P."/>
            <person name="Chovatia M."/>
            <person name="Cooper J."/>
            <person name="Damon W."/>
            <person name="Desjardin D."/>
            <person name="Finy P."/>
            <person name="Geml J."/>
            <person name="Haridas S."/>
            <person name="Hughes K."/>
            <person name="Justo A."/>
            <person name="Karasinski D."/>
            <person name="Kautmanova I."/>
            <person name="Kiss B."/>
            <person name="Kocsube S."/>
            <person name="Kotiranta H."/>
            <person name="LaButti K.M."/>
            <person name="Lechner B.E."/>
            <person name="Liimatainen K."/>
            <person name="Lipzen A."/>
            <person name="Lukacs Z."/>
            <person name="Mihaltcheva S."/>
            <person name="Morgado L.N."/>
            <person name="Niskanen T."/>
            <person name="Noordeloos M.E."/>
            <person name="Ohm R.A."/>
            <person name="Ortiz-Santana B."/>
            <person name="Ovrebo C."/>
            <person name="Racz N."/>
            <person name="Riley R."/>
            <person name="Savchenko A."/>
            <person name="Shiryaev A."/>
            <person name="Soop K."/>
            <person name="Spirin V."/>
            <person name="Szebenyi C."/>
            <person name="Tomsovsky M."/>
            <person name="Tulloss R.E."/>
            <person name="Uehling J."/>
            <person name="Grigoriev I.V."/>
            <person name="Vagvolgyi C."/>
            <person name="Papp T."/>
            <person name="Martin F.M."/>
            <person name="Miettinen O."/>
            <person name="Hibbett D.S."/>
            <person name="Nagy L.G."/>
        </authorList>
    </citation>
    <scope>NUCLEOTIDE SEQUENCE [LARGE SCALE GENOMIC DNA]</scope>
    <source>
        <strain evidence="1 2">NL-1719</strain>
    </source>
</reference>
<accession>A0ACD3B3G1</accession>
<dbReference type="Proteomes" id="UP000308600">
    <property type="component" value="Unassembled WGS sequence"/>
</dbReference>
<protein>
    <submittedName>
        <fullName evidence="1">SGNH hydrolase</fullName>
    </submittedName>
</protein>
<evidence type="ECO:0000313" key="2">
    <source>
        <dbReference type="Proteomes" id="UP000308600"/>
    </source>
</evidence>
<keyword evidence="1" id="KW-0378">Hydrolase</keyword>
<evidence type="ECO:0000313" key="1">
    <source>
        <dbReference type="EMBL" id="TFK72169.1"/>
    </source>
</evidence>
<name>A0ACD3B3G1_9AGAR</name>
<organism evidence="1 2">
    <name type="scientific">Pluteus cervinus</name>
    <dbReference type="NCBI Taxonomy" id="181527"/>
    <lineage>
        <taxon>Eukaryota</taxon>
        <taxon>Fungi</taxon>
        <taxon>Dikarya</taxon>
        <taxon>Basidiomycota</taxon>
        <taxon>Agaricomycotina</taxon>
        <taxon>Agaricomycetes</taxon>
        <taxon>Agaricomycetidae</taxon>
        <taxon>Agaricales</taxon>
        <taxon>Pluteineae</taxon>
        <taxon>Pluteaceae</taxon>
        <taxon>Pluteus</taxon>
    </lineage>
</organism>
<dbReference type="EMBL" id="ML208288">
    <property type="protein sequence ID" value="TFK72169.1"/>
    <property type="molecule type" value="Genomic_DNA"/>
</dbReference>
<sequence>MARAIQDAIVLFGDSITEFAWDVEVSGFGARLTNAYARKLDVINRGFSGYNTEWALPVLKQCLAPHEHRGRVPTVKLLVVWFGANDACDSPSVQHVPLDRYCDNIRAILDTVQSPESEFYSPATKVILITPPPINTLQWDRDDFRRFENPRDYAEGLKVVGKERNVPVLDAWTPLWKAAGEDMKSLDRVLSDGLHLNAGGYKVFIIYDGLMGLIDEVYPQLHYSRLQETFTLWGDVDPTNLADSLKRRTP</sequence>